<dbReference type="PANTHER" id="PTHR38440">
    <property type="entry name" value="UPF0398 PROTEIN YPSA"/>
    <property type="match status" value="1"/>
</dbReference>
<evidence type="ECO:0000313" key="2">
    <source>
        <dbReference type="Proteomes" id="UP001500665"/>
    </source>
</evidence>
<protein>
    <submittedName>
        <fullName evidence="1">Uncharacterized protein</fullName>
    </submittedName>
</protein>
<reference evidence="1 2" key="1">
    <citation type="journal article" date="2019" name="Int. J. Syst. Evol. Microbiol.">
        <title>The Global Catalogue of Microorganisms (GCM) 10K type strain sequencing project: providing services to taxonomists for standard genome sequencing and annotation.</title>
        <authorList>
            <consortium name="The Broad Institute Genomics Platform"/>
            <consortium name="The Broad Institute Genome Sequencing Center for Infectious Disease"/>
            <person name="Wu L."/>
            <person name="Ma J."/>
        </authorList>
    </citation>
    <scope>NUCLEOTIDE SEQUENCE [LARGE SCALE GENOMIC DNA]</scope>
    <source>
        <strain evidence="1 2">JCM 10696</strain>
    </source>
</reference>
<dbReference type="Proteomes" id="UP001500665">
    <property type="component" value="Unassembled WGS sequence"/>
</dbReference>
<comment type="caution">
    <text evidence="1">The sequence shown here is derived from an EMBL/GenBank/DDBJ whole genome shotgun (WGS) entry which is preliminary data.</text>
</comment>
<sequence length="160" mass="17068">MTRIGITGHVRFGERTAELVEKALRETLKKWAGKEMTGVSCLAPGSDQIFAKVILELGGRIEVVLPARDYREVGIPARNLREFDRLMAAADSLRVADPGKSGPDTYLAASKEVIAGSDLLLAVWDGTPDRSPGGTGDAVAHAHSEGVRVEVVWPAGAVHD</sequence>
<gene>
    <name evidence="1" type="ORF">GCM10009550_06190</name>
</gene>
<dbReference type="PANTHER" id="PTHR38440:SF1">
    <property type="entry name" value="UPF0398 PROTEIN SPR0331"/>
    <property type="match status" value="1"/>
</dbReference>
<evidence type="ECO:0000313" key="1">
    <source>
        <dbReference type="EMBL" id="GAA0938489.1"/>
    </source>
</evidence>
<dbReference type="InterPro" id="IPR010697">
    <property type="entry name" value="YspA"/>
</dbReference>
<dbReference type="SUPFAM" id="SSF102405">
    <property type="entry name" value="MCP/YpsA-like"/>
    <property type="match status" value="1"/>
</dbReference>
<accession>A0ABN1Q714</accession>
<name>A0ABN1Q714_9ACTN</name>
<organism evidence="1 2">
    <name type="scientific">Actinocorallia libanotica</name>
    <dbReference type="NCBI Taxonomy" id="46162"/>
    <lineage>
        <taxon>Bacteria</taxon>
        <taxon>Bacillati</taxon>
        <taxon>Actinomycetota</taxon>
        <taxon>Actinomycetes</taxon>
        <taxon>Streptosporangiales</taxon>
        <taxon>Thermomonosporaceae</taxon>
        <taxon>Actinocorallia</taxon>
    </lineage>
</organism>
<keyword evidence="2" id="KW-1185">Reference proteome</keyword>
<dbReference type="EMBL" id="BAAAHH010000002">
    <property type="protein sequence ID" value="GAA0938489.1"/>
    <property type="molecule type" value="Genomic_DNA"/>
</dbReference>
<proteinExistence type="predicted"/>
<dbReference type="Gene3D" id="3.40.50.450">
    <property type="match status" value="1"/>
</dbReference>